<dbReference type="Proteomes" id="UP001140949">
    <property type="component" value="Unassembled WGS sequence"/>
</dbReference>
<comment type="caution">
    <text evidence="1">The sequence shown here is derived from an EMBL/GenBank/DDBJ whole genome shotgun (WGS) entry which is preliminary data.</text>
</comment>
<gene>
    <name evidence="1" type="ORF">M6B38_106065</name>
</gene>
<reference evidence="1" key="1">
    <citation type="journal article" date="2023" name="GigaByte">
        <title>Genome assembly of the bearded iris, Iris pallida Lam.</title>
        <authorList>
            <person name="Bruccoleri R.E."/>
            <person name="Oakeley E.J."/>
            <person name="Faust A.M.E."/>
            <person name="Altorfer M."/>
            <person name="Dessus-Babus S."/>
            <person name="Burckhardt D."/>
            <person name="Oertli M."/>
            <person name="Naumann U."/>
            <person name="Petersen F."/>
            <person name="Wong J."/>
        </authorList>
    </citation>
    <scope>NUCLEOTIDE SEQUENCE</scope>
    <source>
        <strain evidence="1">GSM-AAB239-AS_SAM_17_03QT</strain>
    </source>
</reference>
<accession>A0AAX6ES29</accession>
<evidence type="ECO:0000313" key="1">
    <source>
        <dbReference type="EMBL" id="KAJ6806884.1"/>
    </source>
</evidence>
<dbReference type="AlphaFoldDB" id="A0AAX6ES29"/>
<evidence type="ECO:0000313" key="2">
    <source>
        <dbReference type="Proteomes" id="UP001140949"/>
    </source>
</evidence>
<keyword evidence="2" id="KW-1185">Reference proteome</keyword>
<sequence>MVTIGGGRSLRRTLPWWRSCSQSLWRTLLRRHSGDRSGVVLQRSTEHQDFGEFIISLLIPQSIY</sequence>
<protein>
    <submittedName>
        <fullName evidence="1">Uncharacterized protein</fullName>
    </submittedName>
</protein>
<dbReference type="EMBL" id="JANAVB010034417">
    <property type="protein sequence ID" value="KAJ6806884.1"/>
    <property type="molecule type" value="Genomic_DNA"/>
</dbReference>
<reference evidence="1" key="2">
    <citation type="submission" date="2023-04" db="EMBL/GenBank/DDBJ databases">
        <authorList>
            <person name="Bruccoleri R.E."/>
            <person name="Oakeley E.J."/>
            <person name="Faust A.-M."/>
            <person name="Dessus-Babus S."/>
            <person name="Altorfer M."/>
            <person name="Burckhardt D."/>
            <person name="Oertli M."/>
            <person name="Naumann U."/>
            <person name="Petersen F."/>
            <person name="Wong J."/>
        </authorList>
    </citation>
    <scope>NUCLEOTIDE SEQUENCE</scope>
    <source>
        <strain evidence="1">GSM-AAB239-AS_SAM_17_03QT</strain>
        <tissue evidence="1">Leaf</tissue>
    </source>
</reference>
<proteinExistence type="predicted"/>
<organism evidence="1 2">
    <name type="scientific">Iris pallida</name>
    <name type="common">Sweet iris</name>
    <dbReference type="NCBI Taxonomy" id="29817"/>
    <lineage>
        <taxon>Eukaryota</taxon>
        <taxon>Viridiplantae</taxon>
        <taxon>Streptophyta</taxon>
        <taxon>Embryophyta</taxon>
        <taxon>Tracheophyta</taxon>
        <taxon>Spermatophyta</taxon>
        <taxon>Magnoliopsida</taxon>
        <taxon>Liliopsida</taxon>
        <taxon>Asparagales</taxon>
        <taxon>Iridaceae</taxon>
        <taxon>Iridoideae</taxon>
        <taxon>Irideae</taxon>
        <taxon>Iris</taxon>
    </lineage>
</organism>
<name>A0AAX6ES29_IRIPA</name>